<evidence type="ECO:0000256" key="1">
    <source>
        <dbReference type="SAM" id="MobiDB-lite"/>
    </source>
</evidence>
<feature type="compositionally biased region" description="Gly residues" evidence="1">
    <location>
        <begin position="218"/>
        <end position="228"/>
    </location>
</feature>
<name>A0ABW1ZMJ8_9DEIO</name>
<feature type="region of interest" description="Disordered" evidence="1">
    <location>
        <begin position="115"/>
        <end position="183"/>
    </location>
</feature>
<dbReference type="EMBL" id="JBHSWB010000001">
    <property type="protein sequence ID" value="MFC6661592.1"/>
    <property type="molecule type" value="Genomic_DNA"/>
</dbReference>
<proteinExistence type="predicted"/>
<feature type="compositionally biased region" description="Pro residues" evidence="1">
    <location>
        <begin position="50"/>
        <end position="78"/>
    </location>
</feature>
<gene>
    <name evidence="2" type="ORF">ACFP90_15555</name>
</gene>
<organism evidence="2 3">
    <name type="scientific">Deinococcus multiflagellatus</name>
    <dbReference type="NCBI Taxonomy" id="1656887"/>
    <lineage>
        <taxon>Bacteria</taxon>
        <taxon>Thermotogati</taxon>
        <taxon>Deinococcota</taxon>
        <taxon>Deinococci</taxon>
        <taxon>Deinococcales</taxon>
        <taxon>Deinococcaceae</taxon>
        <taxon>Deinococcus</taxon>
    </lineage>
</organism>
<dbReference type="PRINTS" id="PR01217">
    <property type="entry name" value="PRICHEXTENSN"/>
</dbReference>
<feature type="compositionally biased region" description="Pro residues" evidence="1">
    <location>
        <begin position="137"/>
        <end position="161"/>
    </location>
</feature>
<reference evidence="3" key="1">
    <citation type="journal article" date="2019" name="Int. J. Syst. Evol. Microbiol.">
        <title>The Global Catalogue of Microorganisms (GCM) 10K type strain sequencing project: providing services to taxonomists for standard genome sequencing and annotation.</title>
        <authorList>
            <consortium name="The Broad Institute Genomics Platform"/>
            <consortium name="The Broad Institute Genome Sequencing Center for Infectious Disease"/>
            <person name="Wu L."/>
            <person name="Ma J."/>
        </authorList>
    </citation>
    <scope>NUCLEOTIDE SEQUENCE [LARGE SCALE GENOMIC DNA]</scope>
    <source>
        <strain evidence="3">CCUG 63830</strain>
    </source>
</reference>
<evidence type="ECO:0000313" key="2">
    <source>
        <dbReference type="EMBL" id="MFC6661592.1"/>
    </source>
</evidence>
<comment type="caution">
    <text evidence="2">The sequence shown here is derived from an EMBL/GenBank/DDBJ whole genome shotgun (WGS) entry which is preliminary data.</text>
</comment>
<protein>
    <submittedName>
        <fullName evidence="2">Uncharacterized protein</fullName>
    </submittedName>
</protein>
<evidence type="ECO:0000313" key="3">
    <source>
        <dbReference type="Proteomes" id="UP001596317"/>
    </source>
</evidence>
<sequence>MTICHRTGSATNPYTLITVSANALSAHRNHGDIIPAPAGGCPVTVSAPGTTPPSPTPPSPTPPSPTPPNPAPPAPTPPEGGSDNDKVTICHRTGSETNPYNLITVSRNALSAHEGHGDIIPAPAEGCPTTASGAAPSPTPPSPTPPSPTPPNPAPPSPTPPGGGSDNDKVTICHATGSANNPYNLITISRNALSAHEGHGDIIPAPPEGCPTTPPPGNGNGNGNGNGK</sequence>
<feature type="compositionally biased region" description="Pro residues" evidence="1">
    <location>
        <begin position="204"/>
        <end position="217"/>
    </location>
</feature>
<feature type="region of interest" description="Disordered" evidence="1">
    <location>
        <begin position="35"/>
        <end position="99"/>
    </location>
</feature>
<accession>A0ABW1ZMJ8</accession>
<keyword evidence="3" id="KW-1185">Reference proteome</keyword>
<feature type="region of interest" description="Disordered" evidence="1">
    <location>
        <begin position="197"/>
        <end position="228"/>
    </location>
</feature>
<dbReference type="Proteomes" id="UP001596317">
    <property type="component" value="Unassembled WGS sequence"/>
</dbReference>
<dbReference type="RefSeq" id="WP_380057143.1">
    <property type="nucleotide sequence ID" value="NZ_JBHSWB010000001.1"/>
</dbReference>